<comment type="caution">
    <text evidence="1">The sequence shown here is derived from an EMBL/GenBank/DDBJ whole genome shotgun (WGS) entry which is preliminary data.</text>
</comment>
<evidence type="ECO:0000313" key="2">
    <source>
        <dbReference type="Proteomes" id="UP000237230"/>
    </source>
</evidence>
<dbReference type="EMBL" id="MINH01000021">
    <property type="protein sequence ID" value="POG06309.1"/>
    <property type="molecule type" value="Genomic_DNA"/>
</dbReference>
<dbReference type="Proteomes" id="UP000237230">
    <property type="component" value="Unassembled WGS sequence"/>
</dbReference>
<dbReference type="RefSeq" id="WP_103449689.1">
    <property type="nucleotide sequence ID" value="NZ_MINH01000021.1"/>
</dbReference>
<accession>A0A2S3WY38</accession>
<organism evidence="1 2">
    <name type="scientific">Pseudomonas putida</name>
    <name type="common">Arthrobacter siderocapsulatus</name>
    <dbReference type="NCBI Taxonomy" id="303"/>
    <lineage>
        <taxon>Bacteria</taxon>
        <taxon>Pseudomonadati</taxon>
        <taxon>Pseudomonadota</taxon>
        <taxon>Gammaproteobacteria</taxon>
        <taxon>Pseudomonadales</taxon>
        <taxon>Pseudomonadaceae</taxon>
        <taxon>Pseudomonas</taxon>
    </lineage>
</organism>
<evidence type="ECO:0000313" key="1">
    <source>
        <dbReference type="EMBL" id="POG06309.1"/>
    </source>
</evidence>
<sequence>MSLKSILHSLFTRLFLRRTNPDNLLKPVVIEGLLADIEGGETNLLPYSATQTPLKVAFEKWAHSTEDPEDIDKVTLHWDGHDFGPKDYPGPIDEKNLFIMVPTSLLNEDGPHTLTYTVVNYANNSSTSEPLTITTDTTPPKLPTDSRLQVAGEVVGEDGVTDAYLWANGDALPATIPSYADIRPGDVLTWYWSTTPTGTEQVDTWTLKLSDTTQPLQIKFPGAFIRNLGDGLRYLYYTVQDRAKTPIQTSAVLPLQCNATPLPTTFSSPYVKETGSTGGDSSTLDPVRAVNGATVVIEAVNRFDPNDDVMVHWGRPGEHGAYSAPVSIASGDIVCPIPKANVAARMGSDLELYFVVTRRDMPYESAVHSLKIDVPSTLEAPQCDKITGKVLKLSNIGTGATFTLERWPLMDTSQFVRLHISGERQDGNQDPVVVADAIPVPSPVAMTVGKVTLTDMGVFVVPTALKIEAFFSVDDKKNWIPFPLVEVMLEK</sequence>
<dbReference type="OrthoDB" id="7031383at2"/>
<reference evidence="1 2" key="2">
    <citation type="submission" date="2018-03" db="EMBL/GenBank/DDBJ databases">
        <title>Draft genome of Pseudomonas putida strain KH-21-114.</title>
        <authorList>
            <person name="Yoshizawa S."/>
            <person name="Khan N.H."/>
            <person name="Nishimura M."/>
            <person name="Chiura H.X."/>
            <person name="Ogura Y."/>
            <person name="Hayashi T."/>
            <person name="Kogure K."/>
        </authorList>
    </citation>
    <scope>NUCLEOTIDE SEQUENCE [LARGE SCALE GENOMIC DNA]</scope>
    <source>
        <strain evidence="1 2">KH-21-114</strain>
    </source>
</reference>
<evidence type="ECO:0008006" key="3">
    <source>
        <dbReference type="Google" id="ProtNLM"/>
    </source>
</evidence>
<dbReference type="Gene3D" id="2.60.40.10">
    <property type="entry name" value="Immunoglobulins"/>
    <property type="match status" value="1"/>
</dbReference>
<proteinExistence type="predicted"/>
<name>A0A2S3WY38_PSEPU</name>
<reference evidence="1 2" key="1">
    <citation type="submission" date="2016-08" db="EMBL/GenBank/DDBJ databases">
        <authorList>
            <person name="Seilhamer J.J."/>
        </authorList>
    </citation>
    <scope>NUCLEOTIDE SEQUENCE [LARGE SCALE GENOMIC DNA]</scope>
    <source>
        <strain evidence="1 2">KH-21-114</strain>
    </source>
</reference>
<dbReference type="AlphaFoldDB" id="A0A2S3WY38"/>
<protein>
    <recommendedName>
        <fullName evidence="3">Ig-like domain-containing protein</fullName>
    </recommendedName>
</protein>
<gene>
    <name evidence="1" type="ORF">BGP84_26080</name>
</gene>
<dbReference type="InterPro" id="IPR013783">
    <property type="entry name" value="Ig-like_fold"/>
</dbReference>